<protein>
    <submittedName>
        <fullName evidence="2">Uncharacterized protein</fullName>
    </submittedName>
</protein>
<evidence type="ECO:0000256" key="1">
    <source>
        <dbReference type="SAM" id="Phobius"/>
    </source>
</evidence>
<keyword evidence="1" id="KW-1133">Transmembrane helix</keyword>
<reference evidence="2" key="2">
    <citation type="submission" date="2013-10" db="EMBL/GenBank/DDBJ databases">
        <authorList>
            <person name="Aslett M."/>
        </authorList>
    </citation>
    <scope>NUCLEOTIDE SEQUENCE [LARGE SCALE GENOMIC DNA]</scope>
    <source>
        <strain evidence="2">Houghton</strain>
    </source>
</reference>
<evidence type="ECO:0000313" key="2">
    <source>
        <dbReference type="EMBL" id="CDI74668.1"/>
    </source>
</evidence>
<gene>
    <name evidence="2" type="ORF">EPH_0003170</name>
</gene>
<sequence length="210" mass="23046">MFQNILRSLSGSFADLGRWEPTADRSEAALRSGLEKAILFVLCSSAIMGISALTLGISQQPIYCDRGLAFWNGLLGVIAKLIWTNCESSFLEFGPTALHVAAFVAGWAVSALSFASLMISYYIASSKRFYDIAILSCICDPISIAVEGVAERLPEPPKVRVPEFVPSLEECVAKLPSYDKTRSFVKRVVDTITPVSLPQRLRALMDTRVY</sequence>
<reference evidence="2" key="1">
    <citation type="submission" date="2013-10" db="EMBL/GenBank/DDBJ databases">
        <title>Genomic analysis of the causative agents of coccidiosis in chickens.</title>
        <authorList>
            <person name="Reid A.J."/>
            <person name="Blake D."/>
            <person name="Billington K."/>
            <person name="Browne H."/>
            <person name="Dunn M."/>
            <person name="Hung S."/>
            <person name="Kawahara F."/>
            <person name="Miranda-Saavedra D."/>
            <person name="Mourier T."/>
            <person name="Nagra H."/>
            <person name="Otto T.D."/>
            <person name="Rawlings N."/>
            <person name="Sanchez A."/>
            <person name="Sanders M."/>
            <person name="Subramaniam C."/>
            <person name="Tay Y."/>
            <person name="Dear P."/>
            <person name="Doerig C."/>
            <person name="Gruber A."/>
            <person name="Parkinson J."/>
            <person name="Shirley M."/>
            <person name="Wan K.L."/>
            <person name="Berriman M."/>
            <person name="Tomley F."/>
            <person name="Pain A."/>
        </authorList>
    </citation>
    <scope>NUCLEOTIDE SEQUENCE [LARGE SCALE GENOMIC DNA]</scope>
    <source>
        <strain evidence="2">Houghton</strain>
    </source>
</reference>
<feature type="transmembrane region" description="Helical" evidence="1">
    <location>
        <begin position="97"/>
        <end position="124"/>
    </location>
</feature>
<feature type="transmembrane region" description="Helical" evidence="1">
    <location>
        <begin position="37"/>
        <end position="56"/>
    </location>
</feature>
<dbReference type="OrthoDB" id="345656at2759"/>
<dbReference type="Proteomes" id="UP000018201">
    <property type="component" value="Unassembled WGS sequence"/>
</dbReference>
<accession>U6G5S8</accession>
<name>U6G5S8_9EIME</name>
<feature type="transmembrane region" description="Helical" evidence="1">
    <location>
        <begin position="68"/>
        <end position="85"/>
    </location>
</feature>
<keyword evidence="1" id="KW-0472">Membrane</keyword>
<dbReference type="EMBL" id="HG690481">
    <property type="protein sequence ID" value="CDI74668.1"/>
    <property type="molecule type" value="Genomic_DNA"/>
</dbReference>
<evidence type="ECO:0000313" key="3">
    <source>
        <dbReference type="Proteomes" id="UP000018201"/>
    </source>
</evidence>
<dbReference type="AlphaFoldDB" id="U6G5S8"/>
<proteinExistence type="predicted"/>
<keyword evidence="3" id="KW-1185">Reference proteome</keyword>
<organism evidence="2 3">
    <name type="scientific">Eimeria praecox</name>
    <dbReference type="NCBI Taxonomy" id="51316"/>
    <lineage>
        <taxon>Eukaryota</taxon>
        <taxon>Sar</taxon>
        <taxon>Alveolata</taxon>
        <taxon>Apicomplexa</taxon>
        <taxon>Conoidasida</taxon>
        <taxon>Coccidia</taxon>
        <taxon>Eucoccidiorida</taxon>
        <taxon>Eimeriorina</taxon>
        <taxon>Eimeriidae</taxon>
        <taxon>Eimeria</taxon>
    </lineage>
</organism>
<dbReference type="VEuPathDB" id="ToxoDB:EPH_0003170"/>
<keyword evidence="1" id="KW-0812">Transmembrane</keyword>